<dbReference type="Proteomes" id="UP000184020">
    <property type="component" value="Unassembled WGS sequence"/>
</dbReference>
<name>A0A1M5GLP0_9FLAO</name>
<dbReference type="GO" id="GO:0006808">
    <property type="term" value="P:regulation of nitrogen utilization"/>
    <property type="evidence" value="ECO:0007669"/>
    <property type="project" value="InterPro"/>
</dbReference>
<dbReference type="InterPro" id="IPR002187">
    <property type="entry name" value="N-reg_PII"/>
</dbReference>
<dbReference type="PROSITE" id="PS51343">
    <property type="entry name" value="PII_GLNB_DOM"/>
    <property type="match status" value="1"/>
</dbReference>
<dbReference type="EMBL" id="FQWF01000002">
    <property type="protein sequence ID" value="SHG04593.1"/>
    <property type="molecule type" value="Genomic_DNA"/>
</dbReference>
<accession>A0A1M5GLP0</accession>
<dbReference type="RefSeq" id="WP_073016845.1">
    <property type="nucleotide sequence ID" value="NZ_FQWF01000002.1"/>
</dbReference>
<dbReference type="GO" id="GO:0030234">
    <property type="term" value="F:enzyme regulator activity"/>
    <property type="evidence" value="ECO:0007669"/>
    <property type="project" value="InterPro"/>
</dbReference>
<dbReference type="Pfam" id="PF00543">
    <property type="entry name" value="P-II"/>
    <property type="match status" value="1"/>
</dbReference>
<keyword evidence="2" id="KW-1185">Reference proteome</keyword>
<dbReference type="AlphaFoldDB" id="A0A1M5GLP0"/>
<sequence>MTQLVPIKMITIIALDSLQNRLVADLKNCGIKGYTIVEVEGEGLYEQHFTDWEGRNIRIETLASDEKVLSIMKILSENYFEKYGVIAFVTNVEVFRKERFD</sequence>
<proteinExistence type="predicted"/>
<organism evidence="1 2">
    <name type="scientific">Flavobacterium micromati</name>
    <dbReference type="NCBI Taxonomy" id="229205"/>
    <lineage>
        <taxon>Bacteria</taxon>
        <taxon>Pseudomonadati</taxon>
        <taxon>Bacteroidota</taxon>
        <taxon>Flavobacteriia</taxon>
        <taxon>Flavobacteriales</taxon>
        <taxon>Flavobacteriaceae</taxon>
        <taxon>Flavobacterium</taxon>
    </lineage>
</organism>
<dbReference type="InterPro" id="IPR011322">
    <property type="entry name" value="N-reg_PII-like_a/b"/>
</dbReference>
<protein>
    <submittedName>
        <fullName evidence="1">Nitrogen regulatory protein P-II 2</fullName>
    </submittedName>
</protein>
<dbReference type="OrthoDB" id="330665at2"/>
<dbReference type="STRING" id="229205.SAMN05444372_10252"/>
<dbReference type="InterPro" id="IPR015867">
    <property type="entry name" value="N-reg_PII/ATP_PRibTrfase_C"/>
</dbReference>
<dbReference type="Gene3D" id="3.30.70.120">
    <property type="match status" value="1"/>
</dbReference>
<dbReference type="SUPFAM" id="SSF54913">
    <property type="entry name" value="GlnB-like"/>
    <property type="match status" value="1"/>
</dbReference>
<reference evidence="2" key="1">
    <citation type="submission" date="2016-11" db="EMBL/GenBank/DDBJ databases">
        <authorList>
            <person name="Varghese N."/>
            <person name="Submissions S."/>
        </authorList>
    </citation>
    <scope>NUCLEOTIDE SEQUENCE [LARGE SCALE GENOMIC DNA]</scope>
    <source>
        <strain evidence="2">DSM 17659</strain>
    </source>
</reference>
<evidence type="ECO:0000313" key="1">
    <source>
        <dbReference type="EMBL" id="SHG04593.1"/>
    </source>
</evidence>
<evidence type="ECO:0000313" key="2">
    <source>
        <dbReference type="Proteomes" id="UP000184020"/>
    </source>
</evidence>
<gene>
    <name evidence="1" type="ORF">SAMN05444372_10252</name>
</gene>